<dbReference type="SUPFAM" id="SSF46458">
    <property type="entry name" value="Globin-like"/>
    <property type="match status" value="1"/>
</dbReference>
<comment type="caution">
    <text evidence="1">The sequence shown here is derived from an EMBL/GenBank/DDBJ whole genome shotgun (WGS) entry which is preliminary data.</text>
</comment>
<dbReference type="GO" id="GO:0020037">
    <property type="term" value="F:heme binding"/>
    <property type="evidence" value="ECO:0007669"/>
    <property type="project" value="InterPro"/>
</dbReference>
<organism evidence="1 2">
    <name type="scientific">Micromonospora polyrhachis</name>
    <dbReference type="NCBI Taxonomy" id="1282883"/>
    <lineage>
        <taxon>Bacteria</taxon>
        <taxon>Bacillati</taxon>
        <taxon>Actinomycetota</taxon>
        <taxon>Actinomycetes</taxon>
        <taxon>Micromonosporales</taxon>
        <taxon>Micromonosporaceae</taxon>
        <taxon>Micromonospora</taxon>
    </lineage>
</organism>
<protein>
    <submittedName>
        <fullName evidence="1">Uncharacterized protein</fullName>
    </submittedName>
</protein>
<proteinExistence type="predicted"/>
<keyword evidence="2" id="KW-1185">Reference proteome</keyword>
<evidence type="ECO:0000313" key="2">
    <source>
        <dbReference type="Proteomes" id="UP000578819"/>
    </source>
</evidence>
<dbReference type="RefSeq" id="WP_312882427.1">
    <property type="nucleotide sequence ID" value="NZ_JACHJW010000001.1"/>
</dbReference>
<dbReference type="AlphaFoldDB" id="A0A7W7SVG9"/>
<gene>
    <name evidence="1" type="ORF">FHR38_005465</name>
</gene>
<dbReference type="InterPro" id="IPR009050">
    <property type="entry name" value="Globin-like_sf"/>
</dbReference>
<reference evidence="1 2" key="1">
    <citation type="submission" date="2020-08" db="EMBL/GenBank/DDBJ databases">
        <title>Sequencing the genomes of 1000 actinobacteria strains.</title>
        <authorList>
            <person name="Klenk H.-P."/>
        </authorList>
    </citation>
    <scope>NUCLEOTIDE SEQUENCE [LARGE SCALE GENOMIC DNA]</scope>
    <source>
        <strain evidence="1 2">DSM 45886</strain>
    </source>
</reference>
<dbReference type="Proteomes" id="UP000578819">
    <property type="component" value="Unassembled WGS sequence"/>
</dbReference>
<dbReference type="InterPro" id="IPR012292">
    <property type="entry name" value="Globin/Proto"/>
</dbReference>
<accession>A0A7W7SVG9</accession>
<name>A0A7W7SVG9_9ACTN</name>
<dbReference type="EMBL" id="JACHJW010000001">
    <property type="protein sequence ID" value="MBB4961732.1"/>
    <property type="molecule type" value="Genomic_DNA"/>
</dbReference>
<evidence type="ECO:0000313" key="1">
    <source>
        <dbReference type="EMBL" id="MBB4961732.1"/>
    </source>
</evidence>
<dbReference type="GO" id="GO:0019825">
    <property type="term" value="F:oxygen binding"/>
    <property type="evidence" value="ECO:0007669"/>
    <property type="project" value="InterPro"/>
</dbReference>
<sequence length="116" mass="12105">MGVDGDGFGRLGSIGVRDAVGRWLWLVEADTELRPFLVGVDRVRLAGHLALLLTAALGGPTGDVVRPCAAAWAGLGMSEGQHRRAVNYLVGTLRAMGVPPAAADRAGRAFTEETPV</sequence>
<dbReference type="Gene3D" id="1.10.490.10">
    <property type="entry name" value="Globins"/>
    <property type="match status" value="1"/>
</dbReference>